<accession>A0A6G5QPZ0</accession>
<evidence type="ECO:0000313" key="3">
    <source>
        <dbReference type="Proteomes" id="UP000502377"/>
    </source>
</evidence>
<reference evidence="2 3" key="1">
    <citation type="submission" date="2016-07" db="EMBL/GenBank/DDBJ databases">
        <title>Comparative genomics of the Campylobacter concisus group.</title>
        <authorList>
            <person name="Miller W.G."/>
            <person name="Yee E."/>
            <person name="Chapman M.H."/>
            <person name="Huynh S."/>
            <person name="Bono J.L."/>
            <person name="On S.L.W."/>
            <person name="StLeger J."/>
            <person name="Foster G."/>
            <person name="Parker C.T."/>
        </authorList>
    </citation>
    <scope>NUCLEOTIDE SEQUENCE [LARGE SCALE GENOMIC DNA]</scope>
    <source>
        <strain evidence="2 3">ATCC 33238</strain>
    </source>
</reference>
<keyword evidence="1" id="KW-0812">Transmembrane</keyword>
<feature type="transmembrane region" description="Helical" evidence="1">
    <location>
        <begin position="82"/>
        <end position="98"/>
    </location>
</feature>
<dbReference type="AlphaFoldDB" id="A0A6G5QPZ0"/>
<keyword evidence="1" id="KW-0472">Membrane</keyword>
<evidence type="ECO:0000313" key="2">
    <source>
        <dbReference type="EMBL" id="QCD47730.1"/>
    </source>
</evidence>
<dbReference type="Proteomes" id="UP000502377">
    <property type="component" value="Chromosome"/>
</dbReference>
<feature type="transmembrane region" description="Helical" evidence="1">
    <location>
        <begin position="20"/>
        <end position="40"/>
    </location>
</feature>
<protein>
    <submittedName>
        <fullName evidence="2">Putative membrane protein</fullName>
    </submittedName>
</protein>
<feature type="transmembrane region" description="Helical" evidence="1">
    <location>
        <begin position="52"/>
        <end position="76"/>
    </location>
</feature>
<dbReference type="KEGG" id="crx:CRECT_2127"/>
<dbReference type="RefSeq" id="WP_002943784.1">
    <property type="nucleotide sequence ID" value="NZ_CP012543.1"/>
</dbReference>
<name>A0A6G5QPZ0_CAMRE</name>
<keyword evidence="1" id="KW-1133">Transmembrane helix</keyword>
<proteinExistence type="predicted"/>
<evidence type="ECO:0000256" key="1">
    <source>
        <dbReference type="SAM" id="Phobius"/>
    </source>
</evidence>
<organism evidence="2 3">
    <name type="scientific">Campylobacter rectus</name>
    <name type="common">Wolinella recta</name>
    <dbReference type="NCBI Taxonomy" id="203"/>
    <lineage>
        <taxon>Bacteria</taxon>
        <taxon>Pseudomonadati</taxon>
        <taxon>Campylobacterota</taxon>
        <taxon>Epsilonproteobacteria</taxon>
        <taxon>Campylobacterales</taxon>
        <taxon>Campylobacteraceae</taxon>
        <taxon>Campylobacter</taxon>
    </lineage>
</organism>
<dbReference type="EMBL" id="CP012543">
    <property type="protein sequence ID" value="QCD47730.1"/>
    <property type="molecule type" value="Genomic_DNA"/>
</dbReference>
<gene>
    <name evidence="2" type="ORF">CRECT_2127</name>
</gene>
<sequence length="137" mass="15382">MKFNEHLSQLYELARSIHIGLAFTLLALVAAHFCLINFGVNSPAYAKRIRLFLPAYYAFLAAMMLTGLLLMSVFYFYPSPKALVMIAVWVILIGLGAMEFKRLKAAMKTKNFAAFRAKMRLKIAADFVLILIASGVR</sequence>